<feature type="disulfide bond" evidence="6">
    <location>
        <begin position="143"/>
        <end position="161"/>
    </location>
</feature>
<evidence type="ECO:0000256" key="3">
    <source>
        <dbReference type="ARBA" id="ARBA00022692"/>
    </source>
</evidence>
<evidence type="ECO:0000313" key="10">
    <source>
        <dbReference type="Proteomes" id="UP001168821"/>
    </source>
</evidence>
<evidence type="ECO:0000256" key="4">
    <source>
        <dbReference type="ARBA" id="ARBA00022989"/>
    </source>
</evidence>
<sequence length="256" mass="28827">MASLKVKEMFCVLYSALLFISGVLLIGFSVVLLYKVIYHFKFIPSSSVGPFIVYFLLGFIHLFLTWLGIKGPTREHDIHIILFMVVTLVLLVAECALGVWSIILWDEVDVESWHLMSTSFQELLNHDYDKKDWASLESELRCCGFDGPKAYEKKNILPLSCCHKELKNMTCTEIFQTGCQKPLATYAKRILIDATIMGFSCCAFHGLGIFVFFAFYRALKAERAARVQRRLAMQRTMSENQSGGGTPAPASPPTSA</sequence>
<feature type="transmembrane region" description="Helical" evidence="7">
    <location>
        <begin position="49"/>
        <end position="69"/>
    </location>
</feature>
<dbReference type="GO" id="GO:0016020">
    <property type="term" value="C:membrane"/>
    <property type="evidence" value="ECO:0007669"/>
    <property type="project" value="UniProtKB-SubCell"/>
</dbReference>
<evidence type="ECO:0000256" key="8">
    <source>
        <dbReference type="SAM" id="MobiDB-lite"/>
    </source>
</evidence>
<comment type="similarity">
    <text evidence="2 7">Belongs to the tetraspanin (TM4SF) family.</text>
</comment>
<dbReference type="Pfam" id="PF00335">
    <property type="entry name" value="Tetraspanin"/>
    <property type="match status" value="1"/>
</dbReference>
<comment type="subcellular location">
    <subcellularLocation>
        <location evidence="1 7">Membrane</location>
        <topology evidence="1 7">Multi-pass membrane protein</topology>
    </subcellularLocation>
</comment>
<feature type="transmembrane region" description="Helical" evidence="7">
    <location>
        <begin position="12"/>
        <end position="37"/>
    </location>
</feature>
<feature type="transmembrane region" description="Helical" evidence="7">
    <location>
        <begin position="196"/>
        <end position="219"/>
    </location>
</feature>
<accession>A0AA38HSW7</accession>
<dbReference type="Gene3D" id="1.10.1450.10">
    <property type="entry name" value="Tetraspanin"/>
    <property type="match status" value="1"/>
</dbReference>
<dbReference type="SUPFAM" id="SSF48652">
    <property type="entry name" value="Tetraspanin"/>
    <property type="match status" value="1"/>
</dbReference>
<dbReference type="AlphaFoldDB" id="A0AA38HSW7"/>
<feature type="transmembrane region" description="Helical" evidence="7">
    <location>
        <begin position="81"/>
        <end position="105"/>
    </location>
</feature>
<evidence type="ECO:0000313" key="9">
    <source>
        <dbReference type="EMBL" id="KAJ3642311.1"/>
    </source>
</evidence>
<dbReference type="PIRSF" id="PIRSF002419">
    <property type="entry name" value="Tetraspanin"/>
    <property type="match status" value="1"/>
</dbReference>
<dbReference type="PANTHER" id="PTHR19282">
    <property type="entry name" value="TETRASPANIN"/>
    <property type="match status" value="1"/>
</dbReference>
<dbReference type="EMBL" id="JALNTZ010000008">
    <property type="protein sequence ID" value="KAJ3642311.1"/>
    <property type="molecule type" value="Genomic_DNA"/>
</dbReference>
<evidence type="ECO:0000256" key="7">
    <source>
        <dbReference type="RuleBase" id="RU361218"/>
    </source>
</evidence>
<evidence type="ECO:0000256" key="2">
    <source>
        <dbReference type="ARBA" id="ARBA00006840"/>
    </source>
</evidence>
<comment type="caution">
    <text evidence="9">The sequence shown here is derived from an EMBL/GenBank/DDBJ whole genome shotgun (WGS) entry which is preliminary data.</text>
</comment>
<name>A0AA38HSW7_9CUCU</name>
<dbReference type="InterPro" id="IPR008952">
    <property type="entry name" value="Tetraspanin_EC2_sf"/>
</dbReference>
<gene>
    <name evidence="9" type="ORF">Zmor_025109</name>
</gene>
<reference evidence="9" key="1">
    <citation type="journal article" date="2023" name="G3 (Bethesda)">
        <title>Whole genome assemblies of Zophobas morio and Tenebrio molitor.</title>
        <authorList>
            <person name="Kaur S."/>
            <person name="Stinson S.A."/>
            <person name="diCenzo G.C."/>
        </authorList>
    </citation>
    <scope>NUCLEOTIDE SEQUENCE</scope>
    <source>
        <strain evidence="9">QUZm001</strain>
    </source>
</reference>
<feature type="region of interest" description="Disordered" evidence="8">
    <location>
        <begin position="236"/>
        <end position="256"/>
    </location>
</feature>
<feature type="disulfide bond" evidence="6">
    <location>
        <begin position="142"/>
        <end position="179"/>
    </location>
</feature>
<organism evidence="9 10">
    <name type="scientific">Zophobas morio</name>
    <dbReference type="NCBI Taxonomy" id="2755281"/>
    <lineage>
        <taxon>Eukaryota</taxon>
        <taxon>Metazoa</taxon>
        <taxon>Ecdysozoa</taxon>
        <taxon>Arthropoda</taxon>
        <taxon>Hexapoda</taxon>
        <taxon>Insecta</taxon>
        <taxon>Pterygota</taxon>
        <taxon>Neoptera</taxon>
        <taxon>Endopterygota</taxon>
        <taxon>Coleoptera</taxon>
        <taxon>Polyphaga</taxon>
        <taxon>Cucujiformia</taxon>
        <taxon>Tenebrionidae</taxon>
        <taxon>Zophobas</taxon>
    </lineage>
</organism>
<proteinExistence type="inferred from homology"/>
<evidence type="ECO:0000256" key="5">
    <source>
        <dbReference type="ARBA" id="ARBA00023136"/>
    </source>
</evidence>
<dbReference type="InterPro" id="IPR018499">
    <property type="entry name" value="Tetraspanin/Peripherin"/>
</dbReference>
<evidence type="ECO:0000256" key="1">
    <source>
        <dbReference type="ARBA" id="ARBA00004141"/>
    </source>
</evidence>
<keyword evidence="6" id="KW-1015">Disulfide bond</keyword>
<keyword evidence="10" id="KW-1185">Reference proteome</keyword>
<keyword evidence="3 7" id="KW-0812">Transmembrane</keyword>
<dbReference type="CDD" id="cd03127">
    <property type="entry name" value="tetraspanin_LEL"/>
    <property type="match status" value="1"/>
</dbReference>
<evidence type="ECO:0000256" key="6">
    <source>
        <dbReference type="PIRSR" id="PIRSR002419-1"/>
    </source>
</evidence>
<dbReference type="Proteomes" id="UP001168821">
    <property type="component" value="Unassembled WGS sequence"/>
</dbReference>
<keyword evidence="4 7" id="KW-1133">Transmembrane helix</keyword>
<protein>
    <recommendedName>
        <fullName evidence="7">Tetraspanin</fullName>
    </recommendedName>
</protein>
<keyword evidence="5 7" id="KW-0472">Membrane</keyword>
<dbReference type="InterPro" id="IPR000301">
    <property type="entry name" value="Tetraspanin_animals"/>
</dbReference>